<evidence type="ECO:0000313" key="2">
    <source>
        <dbReference type="EMBL" id="GAQ62211.1"/>
    </source>
</evidence>
<keyword evidence="1" id="KW-0732">Signal</keyword>
<reference evidence="2 3" key="2">
    <citation type="journal article" date="2016" name="Genome Announc.">
        <title>Draft Genome Sequences of Streptomyces scabiei S58, Streptomyces turgidiscabies T45, and Streptomyces acidiscabies a10, the Pathogens of Potato Common Scab, Isolated in Japan.</title>
        <authorList>
            <person name="Tomihama T."/>
            <person name="Nishi Y."/>
            <person name="Sakai M."/>
            <person name="Ikenaga M."/>
            <person name="Okubo T."/>
            <person name="Ikeda S."/>
        </authorList>
    </citation>
    <scope>NUCLEOTIDE SEQUENCE [LARGE SCALE GENOMIC DNA]</scope>
    <source>
        <strain evidence="2 3">S58</strain>
    </source>
</reference>
<dbReference type="Proteomes" id="UP000067448">
    <property type="component" value="Unassembled WGS sequence"/>
</dbReference>
<feature type="signal peptide" evidence="1">
    <location>
        <begin position="1"/>
        <end position="27"/>
    </location>
</feature>
<reference evidence="3" key="3">
    <citation type="submission" date="2016-02" db="EMBL/GenBank/DDBJ databases">
        <title>Draft genome of pathogenic Streptomyces sp. in Japan.</title>
        <authorList>
            <person name="Tomihama T."/>
            <person name="Ikenaga M."/>
            <person name="Sakai M."/>
            <person name="Okubo T."/>
            <person name="Ikeda S."/>
        </authorList>
    </citation>
    <scope>NUCLEOTIDE SEQUENCE [LARGE SCALE GENOMIC DNA]</scope>
    <source>
        <strain evidence="3">S58</strain>
    </source>
</reference>
<dbReference type="Pfam" id="PF03995">
    <property type="entry name" value="Inhibitor_I36"/>
    <property type="match status" value="1"/>
</dbReference>
<reference evidence="3" key="1">
    <citation type="submission" date="2015-11" db="EMBL/GenBank/DDBJ databases">
        <authorList>
            <consortium name="Cross-ministerial Strategic Innovation Promotion Program (SIP) consortium"/>
            <person name="Tomihama T."/>
            <person name="Ikenaga M."/>
            <person name="Sakai M."/>
            <person name="Okubo T."/>
            <person name="Ikeda S."/>
        </authorList>
    </citation>
    <scope>NUCLEOTIDE SEQUENCE [LARGE SCALE GENOMIC DNA]</scope>
    <source>
        <strain evidence="3">S58</strain>
    </source>
</reference>
<dbReference type="OrthoDB" id="3539349at2"/>
<evidence type="ECO:0008006" key="4">
    <source>
        <dbReference type="Google" id="ProtNLM"/>
    </source>
</evidence>
<dbReference type="Gene3D" id="2.60.20.10">
    <property type="entry name" value="Crystallins"/>
    <property type="match status" value="1"/>
</dbReference>
<protein>
    <recommendedName>
        <fullName evidence="4">Secreted protein</fullName>
    </recommendedName>
</protein>
<dbReference type="EMBL" id="BCMM01000010">
    <property type="protein sequence ID" value="GAQ62211.1"/>
    <property type="molecule type" value="Genomic_DNA"/>
</dbReference>
<comment type="caution">
    <text evidence="2">The sequence shown here is derived from an EMBL/GenBank/DDBJ whole genome shotgun (WGS) entry which is preliminary data.</text>
</comment>
<dbReference type="AlphaFoldDB" id="A0A124C3S4"/>
<organism evidence="2 3">
    <name type="scientific">Streptomyces scabiei</name>
    <dbReference type="NCBI Taxonomy" id="1930"/>
    <lineage>
        <taxon>Bacteria</taxon>
        <taxon>Bacillati</taxon>
        <taxon>Actinomycetota</taxon>
        <taxon>Actinomycetes</taxon>
        <taxon>Kitasatosporales</taxon>
        <taxon>Streptomycetaceae</taxon>
        <taxon>Streptomyces</taxon>
    </lineage>
</organism>
<feature type="chain" id="PRO_5007170481" description="Secreted protein" evidence="1">
    <location>
        <begin position="28"/>
        <end position="190"/>
    </location>
</feature>
<name>A0A124C3S4_STRSC</name>
<dbReference type="RefSeq" id="WP_059080035.1">
    <property type="nucleotide sequence ID" value="NZ_BCMM01000010.1"/>
</dbReference>
<evidence type="ECO:0000256" key="1">
    <source>
        <dbReference type="SAM" id="SignalP"/>
    </source>
</evidence>
<sequence>MKKISSILFATAIAATGVLFTAPVSSAAGSESSVGGAVAALGQQKINLKQDGWGSAESCVVYSKTSVRCFKTHEEADRVLGYSRAEDPLMKGKNAAQIQATPACASGWLCLYEHANGGGRRLIFSDYYWHNLNEYGFNDQTSSWRNNQGSSQWGWLARDEGGNGGQISISPNTYSSNLGAYNDWASSVAA</sequence>
<gene>
    <name evidence="2" type="ORF">SsS58_02570</name>
</gene>
<evidence type="ECO:0000313" key="3">
    <source>
        <dbReference type="Proteomes" id="UP000067448"/>
    </source>
</evidence>
<accession>A0A124C3S4</accession>
<proteinExistence type="predicted"/>